<feature type="chain" id="PRO_5035822049" evidence="1">
    <location>
        <begin position="24"/>
        <end position="128"/>
    </location>
</feature>
<feature type="signal peptide" evidence="1">
    <location>
        <begin position="1"/>
        <end position="23"/>
    </location>
</feature>
<evidence type="ECO:0000256" key="1">
    <source>
        <dbReference type="SAM" id="SignalP"/>
    </source>
</evidence>
<dbReference type="EMBL" id="CADEPM010000010">
    <property type="protein sequence ID" value="CAB3410417.1"/>
    <property type="molecule type" value="Genomic_DNA"/>
</dbReference>
<proteinExistence type="predicted"/>
<organism evidence="2 3">
    <name type="scientific">Caenorhabditis bovis</name>
    <dbReference type="NCBI Taxonomy" id="2654633"/>
    <lineage>
        <taxon>Eukaryota</taxon>
        <taxon>Metazoa</taxon>
        <taxon>Ecdysozoa</taxon>
        <taxon>Nematoda</taxon>
        <taxon>Chromadorea</taxon>
        <taxon>Rhabditida</taxon>
        <taxon>Rhabditina</taxon>
        <taxon>Rhabditomorpha</taxon>
        <taxon>Rhabditoidea</taxon>
        <taxon>Rhabditidae</taxon>
        <taxon>Peloderinae</taxon>
        <taxon>Caenorhabditis</taxon>
    </lineage>
</organism>
<dbReference type="Proteomes" id="UP000494206">
    <property type="component" value="Unassembled WGS sequence"/>
</dbReference>
<name>A0A8S1F3L1_9PELO</name>
<sequence length="128" mass="14909">MTRMRSSLLKVLLIFQAIILCMALPIMIKSHDNGANRIKRAFDRFDYSGVFQFGSPNQNDQKDTNNVLVVELEKPIPTTTSAPISTTQEIAYVLPTFPFTDEPIQEPDSRYMYLFKRRLYTYEPYNFN</sequence>
<accession>A0A8S1F3L1</accession>
<reference evidence="2 3" key="1">
    <citation type="submission" date="2020-04" db="EMBL/GenBank/DDBJ databases">
        <authorList>
            <person name="Laetsch R D."/>
            <person name="Stevens L."/>
            <person name="Kumar S."/>
            <person name="Blaxter L. M."/>
        </authorList>
    </citation>
    <scope>NUCLEOTIDE SEQUENCE [LARGE SCALE GENOMIC DNA]</scope>
</reference>
<keyword evidence="3" id="KW-1185">Reference proteome</keyword>
<protein>
    <submittedName>
        <fullName evidence="2">Uncharacterized protein</fullName>
    </submittedName>
</protein>
<comment type="caution">
    <text evidence="2">The sequence shown here is derived from an EMBL/GenBank/DDBJ whole genome shotgun (WGS) entry which is preliminary data.</text>
</comment>
<evidence type="ECO:0000313" key="2">
    <source>
        <dbReference type="EMBL" id="CAB3410417.1"/>
    </source>
</evidence>
<keyword evidence="1" id="KW-0732">Signal</keyword>
<evidence type="ECO:0000313" key="3">
    <source>
        <dbReference type="Proteomes" id="UP000494206"/>
    </source>
</evidence>
<gene>
    <name evidence="2" type="ORF">CBOVIS_LOCUS11946</name>
</gene>
<dbReference type="AlphaFoldDB" id="A0A8S1F3L1"/>